<accession>A0ACC0LXN7</accession>
<evidence type="ECO:0000313" key="2">
    <source>
        <dbReference type="Proteomes" id="UP001062846"/>
    </source>
</evidence>
<evidence type="ECO:0000313" key="1">
    <source>
        <dbReference type="EMBL" id="KAI8533347.1"/>
    </source>
</evidence>
<organism evidence="1 2">
    <name type="scientific">Rhododendron molle</name>
    <name type="common">Chinese azalea</name>
    <name type="synonym">Azalea mollis</name>
    <dbReference type="NCBI Taxonomy" id="49168"/>
    <lineage>
        <taxon>Eukaryota</taxon>
        <taxon>Viridiplantae</taxon>
        <taxon>Streptophyta</taxon>
        <taxon>Embryophyta</taxon>
        <taxon>Tracheophyta</taxon>
        <taxon>Spermatophyta</taxon>
        <taxon>Magnoliopsida</taxon>
        <taxon>eudicotyledons</taxon>
        <taxon>Gunneridae</taxon>
        <taxon>Pentapetalae</taxon>
        <taxon>asterids</taxon>
        <taxon>Ericales</taxon>
        <taxon>Ericaceae</taxon>
        <taxon>Ericoideae</taxon>
        <taxon>Rhodoreae</taxon>
        <taxon>Rhododendron</taxon>
    </lineage>
</organism>
<dbReference type="EMBL" id="CM046397">
    <property type="protein sequence ID" value="KAI8533347.1"/>
    <property type="molecule type" value="Genomic_DNA"/>
</dbReference>
<sequence length="96" mass="10716">MNEGIGAQANLRVYQRRIARAYDALVRPRQFAEGDLVLKAAAHLMKGKSASQFAATWEGPFVVKEANENGYYRLSEPDSEVLPAPVNAKWLKAYHP</sequence>
<proteinExistence type="predicted"/>
<gene>
    <name evidence="1" type="ORF">RHMOL_Rhmol10G0001800</name>
</gene>
<dbReference type="Proteomes" id="UP001062846">
    <property type="component" value="Chromosome 10"/>
</dbReference>
<protein>
    <submittedName>
        <fullName evidence="1">Uncharacterized protein</fullName>
    </submittedName>
</protein>
<reference evidence="1" key="1">
    <citation type="submission" date="2022-02" db="EMBL/GenBank/DDBJ databases">
        <title>Plant Genome Project.</title>
        <authorList>
            <person name="Zhang R.-G."/>
        </authorList>
    </citation>
    <scope>NUCLEOTIDE SEQUENCE</scope>
    <source>
        <strain evidence="1">AT1</strain>
    </source>
</reference>
<keyword evidence="2" id="KW-1185">Reference proteome</keyword>
<name>A0ACC0LXN7_RHOML</name>
<comment type="caution">
    <text evidence="1">The sequence shown here is derived from an EMBL/GenBank/DDBJ whole genome shotgun (WGS) entry which is preliminary data.</text>
</comment>